<dbReference type="KEGG" id="amuc:Pan181_42080"/>
<evidence type="ECO:0000313" key="2">
    <source>
        <dbReference type="EMBL" id="QDU57983.1"/>
    </source>
</evidence>
<reference evidence="2 3" key="1">
    <citation type="submission" date="2019-02" db="EMBL/GenBank/DDBJ databases">
        <title>Deep-cultivation of Planctomycetes and their phenomic and genomic characterization uncovers novel biology.</title>
        <authorList>
            <person name="Wiegand S."/>
            <person name="Jogler M."/>
            <person name="Boedeker C."/>
            <person name="Pinto D."/>
            <person name="Vollmers J."/>
            <person name="Rivas-Marin E."/>
            <person name="Kohn T."/>
            <person name="Peeters S.H."/>
            <person name="Heuer A."/>
            <person name="Rast P."/>
            <person name="Oberbeckmann S."/>
            <person name="Bunk B."/>
            <person name="Jeske O."/>
            <person name="Meyerdierks A."/>
            <person name="Storesund J.E."/>
            <person name="Kallscheuer N."/>
            <person name="Luecker S."/>
            <person name="Lage O.M."/>
            <person name="Pohl T."/>
            <person name="Merkel B.J."/>
            <person name="Hornburger P."/>
            <person name="Mueller R.-W."/>
            <person name="Bruemmer F."/>
            <person name="Labrenz M."/>
            <person name="Spormann A.M."/>
            <person name="Op den Camp H."/>
            <person name="Overmann J."/>
            <person name="Amann R."/>
            <person name="Jetten M.S.M."/>
            <person name="Mascher T."/>
            <person name="Medema M.H."/>
            <person name="Devos D.P."/>
            <person name="Kaster A.-K."/>
            <person name="Ovreas L."/>
            <person name="Rohde M."/>
            <person name="Galperin M.Y."/>
            <person name="Jogler C."/>
        </authorList>
    </citation>
    <scope>NUCLEOTIDE SEQUENCE [LARGE SCALE GENOMIC DNA]</scope>
    <source>
        <strain evidence="2 3">Pan181</strain>
    </source>
</reference>
<keyword evidence="1" id="KW-0732">Signal</keyword>
<name>A0A518ATC1_9BACT</name>
<proteinExistence type="predicted"/>
<dbReference type="Proteomes" id="UP000315750">
    <property type="component" value="Chromosome"/>
</dbReference>
<accession>A0A518ATC1</accession>
<evidence type="ECO:0000313" key="3">
    <source>
        <dbReference type="Proteomes" id="UP000315750"/>
    </source>
</evidence>
<organism evidence="2 3">
    <name type="scientific">Aeoliella mucimassa</name>
    <dbReference type="NCBI Taxonomy" id="2527972"/>
    <lineage>
        <taxon>Bacteria</taxon>
        <taxon>Pseudomonadati</taxon>
        <taxon>Planctomycetota</taxon>
        <taxon>Planctomycetia</taxon>
        <taxon>Pirellulales</taxon>
        <taxon>Lacipirellulaceae</taxon>
        <taxon>Aeoliella</taxon>
    </lineage>
</organism>
<dbReference type="EMBL" id="CP036278">
    <property type="protein sequence ID" value="QDU57983.1"/>
    <property type="molecule type" value="Genomic_DNA"/>
</dbReference>
<gene>
    <name evidence="2" type="ORF">Pan181_42080</name>
</gene>
<feature type="signal peptide" evidence="1">
    <location>
        <begin position="1"/>
        <end position="23"/>
    </location>
</feature>
<keyword evidence="3" id="KW-1185">Reference proteome</keyword>
<feature type="chain" id="PRO_5022191827" description="PEP-CTERM protein-sorting domain-containing protein" evidence="1">
    <location>
        <begin position="24"/>
        <end position="282"/>
    </location>
</feature>
<evidence type="ECO:0008006" key="4">
    <source>
        <dbReference type="Google" id="ProtNLM"/>
    </source>
</evidence>
<protein>
    <recommendedName>
        <fullName evidence="4">PEP-CTERM protein-sorting domain-containing protein</fullName>
    </recommendedName>
</protein>
<sequence length="282" mass="30105" precursor="true">MKCVRWAFALLTAGCMISQTASAAFLLLDDFDSYDNSADTRTSLATGGVWMSEFDDGVGGITSNSNVLATDKGQSLVTKGGAAWRGADRDLTGTDAAIAVGETKTYFWQVQATSTGGGFDFMMGLSPSVDNIDITNAWQDFNVMPFVNNAADTPFINADGPDAEWWAPMNPDEWYNVWVVVNNDATSPSYDLYYSAGSDAPTLVSNDAYWRNTDLLPAGQALNAMGFMAAGGEGSTLMIDNIYYAAGSDLSNPVGVPEPSTLALCSLFGMFGTATYLRSRWG</sequence>
<evidence type="ECO:0000256" key="1">
    <source>
        <dbReference type="SAM" id="SignalP"/>
    </source>
</evidence>
<dbReference type="AlphaFoldDB" id="A0A518ATC1"/>